<evidence type="ECO:0000313" key="2">
    <source>
        <dbReference type="EMBL" id="GAA95964.1"/>
    </source>
</evidence>
<name>G7DZF4_MIXOS</name>
<evidence type="ECO:0000256" key="1">
    <source>
        <dbReference type="SAM" id="MobiDB-lite"/>
    </source>
</evidence>
<proteinExistence type="predicted"/>
<feature type="region of interest" description="Disordered" evidence="1">
    <location>
        <begin position="21"/>
        <end position="48"/>
    </location>
</feature>
<gene>
    <name evidence="2" type="primary">Mo02622</name>
    <name evidence="2" type="ORF">E5Q_02622</name>
</gene>
<dbReference type="InParanoid" id="G7DZF4"/>
<evidence type="ECO:0000313" key="3">
    <source>
        <dbReference type="Proteomes" id="UP000009131"/>
    </source>
</evidence>
<organism evidence="2 3">
    <name type="scientific">Mixia osmundae (strain CBS 9802 / IAM 14324 / JCM 22182 / KY 12970)</name>
    <dbReference type="NCBI Taxonomy" id="764103"/>
    <lineage>
        <taxon>Eukaryota</taxon>
        <taxon>Fungi</taxon>
        <taxon>Dikarya</taxon>
        <taxon>Basidiomycota</taxon>
        <taxon>Pucciniomycotina</taxon>
        <taxon>Mixiomycetes</taxon>
        <taxon>Mixiales</taxon>
        <taxon>Mixiaceae</taxon>
        <taxon>Mixia</taxon>
    </lineage>
</organism>
<dbReference type="HOGENOM" id="CLU_1019707_0_0_1"/>
<sequence>MATAAAPAPIPTGMFLRDRARRHSATAPAQGVSPRLPVETTMPRPASASGDIRVRANQQLTGLLDDMRRRSQPTDTLTRLAARAIPRDLVCPMGFAQIALRVHEAGRFPGVFAMPPYLESQRPNELIVCLEIVELGALLKIAIGFQRARQNNDKDHFGICYVSHQNYDLSLVDGLRMILEAIDSTREFDHCQKISIFVPSRALLAVVRSAPWHLLPSTRRQTVILLTHTSDAEPNSLKKRIRVMAASPGNDSRELQNITRARVGDLIEQAHVH</sequence>
<accession>G7DZF4</accession>
<reference evidence="2 3" key="1">
    <citation type="journal article" date="2011" name="J. Gen. Appl. Microbiol.">
        <title>Draft genome sequencing of the enigmatic basidiomycete Mixia osmundae.</title>
        <authorList>
            <person name="Nishida H."/>
            <person name="Nagatsuka Y."/>
            <person name="Sugiyama J."/>
        </authorList>
    </citation>
    <scope>NUCLEOTIDE SEQUENCE [LARGE SCALE GENOMIC DNA]</scope>
    <source>
        <strain evidence="3">CBS 9802 / IAM 14324 / JCM 22182 / KY 12970</strain>
    </source>
</reference>
<comment type="caution">
    <text evidence="2">The sequence shown here is derived from an EMBL/GenBank/DDBJ whole genome shotgun (WGS) entry which is preliminary data.</text>
</comment>
<dbReference type="EMBL" id="BABT02000068">
    <property type="protein sequence ID" value="GAA95964.1"/>
    <property type="molecule type" value="Genomic_DNA"/>
</dbReference>
<dbReference type="AlphaFoldDB" id="G7DZF4"/>
<keyword evidence="3" id="KW-1185">Reference proteome</keyword>
<protein>
    <submittedName>
        <fullName evidence="2">Uncharacterized protein</fullName>
    </submittedName>
</protein>
<dbReference type="Proteomes" id="UP000009131">
    <property type="component" value="Unassembled WGS sequence"/>
</dbReference>
<reference evidence="2 3" key="2">
    <citation type="journal article" date="2012" name="Open Biol.">
        <title>Characteristics of nucleosomes and linker DNA regions on the genome of the basidiomycete Mixia osmundae revealed by mono- and dinucleosome mapping.</title>
        <authorList>
            <person name="Nishida H."/>
            <person name="Kondo S."/>
            <person name="Matsumoto T."/>
            <person name="Suzuki Y."/>
            <person name="Yoshikawa H."/>
            <person name="Taylor T.D."/>
            <person name="Sugiyama J."/>
        </authorList>
    </citation>
    <scope>NUCLEOTIDE SEQUENCE [LARGE SCALE GENOMIC DNA]</scope>
    <source>
        <strain evidence="3">CBS 9802 / IAM 14324 / JCM 22182 / KY 12970</strain>
    </source>
</reference>